<dbReference type="AlphaFoldDB" id="K2F783"/>
<dbReference type="Pfam" id="PF01145">
    <property type="entry name" value="Band_7"/>
    <property type="match status" value="1"/>
</dbReference>
<evidence type="ECO:0000259" key="3">
    <source>
        <dbReference type="SMART" id="SM00244"/>
    </source>
</evidence>
<evidence type="ECO:0000313" key="4">
    <source>
        <dbReference type="EMBL" id="EKE27011.1"/>
    </source>
</evidence>
<dbReference type="EMBL" id="AMFJ01000602">
    <property type="protein sequence ID" value="EKE27011.1"/>
    <property type="molecule type" value="Genomic_DNA"/>
</dbReference>
<accession>K2F783</accession>
<name>K2F783_9BACT</name>
<sequence length="290" mass="34227">MELIIIFLIAIAIIVPTFVKKINQWELWLKETLWKYTWTIWPWITFLIPWVQYLRKLDIREQVIVVPEQQVITRDNVWVAVDWIVYVQINDPVRAQYEVSNVFMAVVNLAQTNLRSVLWTMSLDDTLSNREVINAQLLSSLDKETVKWWVKIMRVEIKKLDPPKDIQDAMSKQMKAEREKRAQILEAEWYKLSLITKSEWDKQQKILEAEWQKQSRILEAQGIAQAKIAIAEAEARRLELESNAAQDFFKWQAVVKEQLKVVENALWGGNTKYILDNDIITSIGKAFWVK</sequence>
<dbReference type="CDD" id="cd08829">
    <property type="entry name" value="SPFH_paraslipin"/>
    <property type="match status" value="1"/>
</dbReference>
<dbReference type="FunFam" id="3.30.479.30:FF:000004">
    <property type="entry name" value="Putative membrane protease family, stomatin"/>
    <property type="match status" value="1"/>
</dbReference>
<dbReference type="PANTHER" id="PTHR43327:SF10">
    <property type="entry name" value="STOMATIN-LIKE PROTEIN 2, MITOCHONDRIAL"/>
    <property type="match status" value="1"/>
</dbReference>
<dbReference type="SUPFAM" id="SSF117892">
    <property type="entry name" value="Band 7/SPFH domain"/>
    <property type="match status" value="1"/>
</dbReference>
<dbReference type="InterPro" id="IPR050710">
    <property type="entry name" value="Band7/mec-2_domain"/>
</dbReference>
<proteinExistence type="inferred from homology"/>
<dbReference type="PANTHER" id="PTHR43327">
    <property type="entry name" value="STOMATIN-LIKE PROTEIN 2, MITOCHONDRIAL"/>
    <property type="match status" value="1"/>
</dbReference>
<keyword evidence="2" id="KW-0472">Membrane</keyword>
<evidence type="ECO:0000256" key="2">
    <source>
        <dbReference type="SAM" id="Phobius"/>
    </source>
</evidence>
<dbReference type="InterPro" id="IPR001107">
    <property type="entry name" value="Band_7"/>
</dbReference>
<dbReference type="PRINTS" id="PR00721">
    <property type="entry name" value="STOMATIN"/>
</dbReference>
<dbReference type="GO" id="GO:0005886">
    <property type="term" value="C:plasma membrane"/>
    <property type="evidence" value="ECO:0007669"/>
    <property type="project" value="UniProtKB-ARBA"/>
</dbReference>
<gene>
    <name evidence="4" type="ORF">ACD_4C00086G0002</name>
</gene>
<dbReference type="InterPro" id="IPR001972">
    <property type="entry name" value="Stomatin_HflK_fam"/>
</dbReference>
<comment type="caution">
    <text evidence="4">The sequence shown here is derived from an EMBL/GenBank/DDBJ whole genome shotgun (WGS) entry which is preliminary data.</text>
</comment>
<dbReference type="InterPro" id="IPR036013">
    <property type="entry name" value="Band_7/SPFH_dom_sf"/>
</dbReference>
<feature type="domain" description="Band 7" evidence="3">
    <location>
        <begin position="17"/>
        <end position="174"/>
    </location>
</feature>
<protein>
    <recommendedName>
        <fullName evidence="3">Band 7 domain-containing protein</fullName>
    </recommendedName>
</protein>
<evidence type="ECO:0000256" key="1">
    <source>
        <dbReference type="ARBA" id="ARBA00008164"/>
    </source>
</evidence>
<keyword evidence="2" id="KW-0812">Transmembrane</keyword>
<feature type="transmembrane region" description="Helical" evidence="2">
    <location>
        <begin position="35"/>
        <end position="54"/>
    </location>
</feature>
<organism evidence="4">
    <name type="scientific">uncultured bacterium</name>
    <name type="common">gcode 4</name>
    <dbReference type="NCBI Taxonomy" id="1234023"/>
    <lineage>
        <taxon>Bacteria</taxon>
        <taxon>environmental samples</taxon>
    </lineage>
</organism>
<reference evidence="4" key="1">
    <citation type="journal article" date="2012" name="Science">
        <title>Fermentation, hydrogen, and sulfur metabolism in multiple uncultivated bacterial phyla.</title>
        <authorList>
            <person name="Wrighton K.C."/>
            <person name="Thomas B.C."/>
            <person name="Sharon I."/>
            <person name="Miller C.S."/>
            <person name="Castelle C.J."/>
            <person name="VerBerkmoes N.C."/>
            <person name="Wilkins M.J."/>
            <person name="Hettich R.L."/>
            <person name="Lipton M.S."/>
            <person name="Williams K.H."/>
            <person name="Long P.E."/>
            <person name="Banfield J.F."/>
        </authorList>
    </citation>
    <scope>NUCLEOTIDE SEQUENCE [LARGE SCALE GENOMIC DNA]</scope>
</reference>
<dbReference type="SMART" id="SM00244">
    <property type="entry name" value="PHB"/>
    <property type="match status" value="1"/>
</dbReference>
<keyword evidence="2" id="KW-1133">Transmembrane helix</keyword>
<dbReference type="GO" id="GO:0098552">
    <property type="term" value="C:side of membrane"/>
    <property type="evidence" value="ECO:0007669"/>
    <property type="project" value="UniProtKB-ARBA"/>
</dbReference>
<dbReference type="Gene3D" id="3.30.479.30">
    <property type="entry name" value="Band 7 domain"/>
    <property type="match status" value="1"/>
</dbReference>
<comment type="similarity">
    <text evidence="1">Belongs to the band 7/mec-2 family.</text>
</comment>